<evidence type="ECO:0008006" key="4">
    <source>
        <dbReference type="Google" id="ProtNLM"/>
    </source>
</evidence>
<keyword evidence="1" id="KW-0472">Membrane</keyword>
<dbReference type="Proteomes" id="UP001228643">
    <property type="component" value="Unassembled WGS sequence"/>
</dbReference>
<name>A0AAW6TLS5_9FLAO</name>
<evidence type="ECO:0000313" key="3">
    <source>
        <dbReference type="Proteomes" id="UP001228643"/>
    </source>
</evidence>
<sequence>MIKTTQDRIEEIKKNGYTLDFGNVFNHAFENYKKIALYGGLMIFVIFVLLSIFAFGVLIAIFGGTAVVDFLKPENLKPEEFSLNTLLIFSGISILISCLISPLTAALIKMAYCAERDEEFHISTMFEYYKAPYFKEIFIATFVISIISSISSTVINYTQIPVISFVVTVIIELFTILMIPLIIFGKLKAIEALEASILIVSKQPLILLGLIVVGSIGTLVGLIGCCIGIVFTLPFLNSLYYAIYSEIIGFDPETEIENRN</sequence>
<dbReference type="EMBL" id="JASCRY010000003">
    <property type="protein sequence ID" value="MDI5950546.1"/>
    <property type="molecule type" value="Genomic_DNA"/>
</dbReference>
<evidence type="ECO:0000313" key="2">
    <source>
        <dbReference type="EMBL" id="MDI5950546.1"/>
    </source>
</evidence>
<feature type="transmembrane region" description="Helical" evidence="1">
    <location>
        <begin position="205"/>
        <end position="231"/>
    </location>
</feature>
<feature type="transmembrane region" description="Helical" evidence="1">
    <location>
        <begin position="133"/>
        <end position="155"/>
    </location>
</feature>
<proteinExistence type="predicted"/>
<organism evidence="2 3">
    <name type="scientific">Flavobacterium yafengii</name>
    <dbReference type="NCBI Taxonomy" id="3041253"/>
    <lineage>
        <taxon>Bacteria</taxon>
        <taxon>Pseudomonadati</taxon>
        <taxon>Bacteroidota</taxon>
        <taxon>Flavobacteriia</taxon>
        <taxon>Flavobacteriales</taxon>
        <taxon>Flavobacteriaceae</taxon>
        <taxon>Flavobacterium</taxon>
    </lineage>
</organism>
<evidence type="ECO:0000256" key="1">
    <source>
        <dbReference type="SAM" id="Phobius"/>
    </source>
</evidence>
<keyword evidence="1" id="KW-1133">Transmembrane helix</keyword>
<gene>
    <name evidence="2" type="ORF">QLS97_12890</name>
</gene>
<dbReference type="AlphaFoldDB" id="A0AAW6TLS5"/>
<dbReference type="RefSeq" id="WP_282717191.1">
    <property type="nucleotide sequence ID" value="NZ_JASCRY010000003.1"/>
</dbReference>
<keyword evidence="3" id="KW-1185">Reference proteome</keyword>
<feature type="transmembrane region" description="Helical" evidence="1">
    <location>
        <begin position="161"/>
        <end position="184"/>
    </location>
</feature>
<comment type="caution">
    <text evidence="2">The sequence shown here is derived from an EMBL/GenBank/DDBJ whole genome shotgun (WGS) entry which is preliminary data.</text>
</comment>
<protein>
    <recommendedName>
        <fullName evidence="4">Beta-carotene 15,15'-monooxygenase</fullName>
    </recommendedName>
</protein>
<accession>A0AAW6TLS5</accession>
<reference evidence="2 3" key="1">
    <citation type="submission" date="2023-04" db="EMBL/GenBank/DDBJ databases">
        <title>Two novel species of Flavobacterium.</title>
        <authorList>
            <person name="Liu Q."/>
            <person name="Xin Y.-H."/>
        </authorList>
    </citation>
    <scope>NUCLEOTIDE SEQUENCE [LARGE SCALE GENOMIC DNA]</scope>
    <source>
        <strain evidence="2 3">LB2P87</strain>
    </source>
</reference>
<feature type="transmembrane region" description="Helical" evidence="1">
    <location>
        <begin position="35"/>
        <end position="68"/>
    </location>
</feature>
<feature type="transmembrane region" description="Helical" evidence="1">
    <location>
        <begin position="88"/>
        <end position="112"/>
    </location>
</feature>
<keyword evidence="1" id="KW-0812">Transmembrane</keyword>